<accession>A0AAE0D2Z2</accession>
<gene>
    <name evidence="2" type="ORF">CKAH01_06934</name>
</gene>
<evidence type="ECO:0000313" key="2">
    <source>
        <dbReference type="EMBL" id="KAK2743224.1"/>
    </source>
</evidence>
<protein>
    <submittedName>
        <fullName evidence="2">Uncharacterized protein</fullName>
    </submittedName>
</protein>
<keyword evidence="3" id="KW-1185">Reference proteome</keyword>
<evidence type="ECO:0000256" key="1">
    <source>
        <dbReference type="SAM" id="MobiDB-lite"/>
    </source>
</evidence>
<sequence>MKLRIPALCSPPLISEACGYLPFPTLPRGKANSQSIRTKAFGYLLANAGRHHRITAKNQTSQPTHNRWHAVTKAQDDEDPNQHGQWSNLPANRLHCTSQKARGHPPTAQAYLQYGHPIRPHPT</sequence>
<reference evidence="2" key="1">
    <citation type="submission" date="2023-02" db="EMBL/GenBank/DDBJ databases">
        <title>Colletotrichum kahawae CIFC_Que2 genome sequencing and assembly.</title>
        <authorList>
            <person name="Baroncelli R."/>
        </authorList>
    </citation>
    <scope>NUCLEOTIDE SEQUENCE</scope>
    <source>
        <strain evidence="2">CIFC_Que2</strain>
    </source>
</reference>
<organism evidence="2 3">
    <name type="scientific">Colletotrichum kahawae</name>
    <name type="common">Coffee berry disease fungus</name>
    <dbReference type="NCBI Taxonomy" id="34407"/>
    <lineage>
        <taxon>Eukaryota</taxon>
        <taxon>Fungi</taxon>
        <taxon>Dikarya</taxon>
        <taxon>Ascomycota</taxon>
        <taxon>Pezizomycotina</taxon>
        <taxon>Sordariomycetes</taxon>
        <taxon>Hypocreomycetidae</taxon>
        <taxon>Glomerellales</taxon>
        <taxon>Glomerellaceae</taxon>
        <taxon>Colletotrichum</taxon>
        <taxon>Colletotrichum gloeosporioides species complex</taxon>
    </lineage>
</organism>
<feature type="region of interest" description="Disordered" evidence="1">
    <location>
        <begin position="73"/>
        <end position="123"/>
    </location>
</feature>
<feature type="compositionally biased region" description="Polar residues" evidence="1">
    <location>
        <begin position="82"/>
        <end position="100"/>
    </location>
</feature>
<dbReference type="Proteomes" id="UP001281614">
    <property type="component" value="Unassembled WGS sequence"/>
</dbReference>
<evidence type="ECO:0000313" key="3">
    <source>
        <dbReference type="Proteomes" id="UP001281614"/>
    </source>
</evidence>
<comment type="caution">
    <text evidence="2">The sequence shown here is derived from an EMBL/GenBank/DDBJ whole genome shotgun (WGS) entry which is preliminary data.</text>
</comment>
<dbReference type="AlphaFoldDB" id="A0AAE0D2Z2"/>
<dbReference type="EMBL" id="VYYT01000322">
    <property type="protein sequence ID" value="KAK2743224.1"/>
    <property type="molecule type" value="Genomic_DNA"/>
</dbReference>
<name>A0AAE0D2Z2_COLKA</name>
<proteinExistence type="predicted"/>